<keyword evidence="2" id="KW-1185">Reference proteome</keyword>
<protein>
    <submittedName>
        <fullName evidence="1">Uncharacterized protein</fullName>
    </submittedName>
</protein>
<proteinExistence type="predicted"/>
<dbReference type="RefSeq" id="WP_188673512.1">
    <property type="nucleotide sequence ID" value="NZ_BMJH01000002.1"/>
</dbReference>
<comment type="caution">
    <text evidence="1">The sequence shown here is derived from an EMBL/GenBank/DDBJ whole genome shotgun (WGS) entry which is preliminary data.</text>
</comment>
<accession>A0A916UAQ5</accession>
<evidence type="ECO:0000313" key="2">
    <source>
        <dbReference type="Proteomes" id="UP000641514"/>
    </source>
</evidence>
<organism evidence="1 2">
    <name type="scientific">Hoyosella rhizosphaerae</name>
    <dbReference type="NCBI Taxonomy" id="1755582"/>
    <lineage>
        <taxon>Bacteria</taxon>
        <taxon>Bacillati</taxon>
        <taxon>Actinomycetota</taxon>
        <taxon>Actinomycetes</taxon>
        <taxon>Mycobacteriales</taxon>
        <taxon>Hoyosellaceae</taxon>
        <taxon>Hoyosella</taxon>
    </lineage>
</organism>
<name>A0A916UAQ5_9ACTN</name>
<dbReference type="AlphaFoldDB" id="A0A916UAQ5"/>
<dbReference type="EMBL" id="BMJH01000002">
    <property type="protein sequence ID" value="GGC66017.1"/>
    <property type="molecule type" value="Genomic_DNA"/>
</dbReference>
<dbReference type="Proteomes" id="UP000641514">
    <property type="component" value="Unassembled WGS sequence"/>
</dbReference>
<reference evidence="1" key="1">
    <citation type="journal article" date="2014" name="Int. J. Syst. Evol. Microbiol.">
        <title>Complete genome sequence of Corynebacterium casei LMG S-19264T (=DSM 44701T), isolated from a smear-ripened cheese.</title>
        <authorList>
            <consortium name="US DOE Joint Genome Institute (JGI-PGF)"/>
            <person name="Walter F."/>
            <person name="Albersmeier A."/>
            <person name="Kalinowski J."/>
            <person name="Ruckert C."/>
        </authorList>
    </citation>
    <scope>NUCLEOTIDE SEQUENCE</scope>
    <source>
        <strain evidence="1">CGMCC 1.15478</strain>
    </source>
</reference>
<evidence type="ECO:0000313" key="1">
    <source>
        <dbReference type="EMBL" id="GGC66017.1"/>
    </source>
</evidence>
<reference evidence="1" key="2">
    <citation type="submission" date="2020-09" db="EMBL/GenBank/DDBJ databases">
        <authorList>
            <person name="Sun Q."/>
            <person name="Zhou Y."/>
        </authorList>
    </citation>
    <scope>NUCLEOTIDE SEQUENCE</scope>
    <source>
        <strain evidence="1">CGMCC 1.15478</strain>
    </source>
</reference>
<sequence length="120" mass="12886">MEPVEINAGQWYLRALRSDERVDDSPTLTAHGIAEPSLYVQECAAGWASEQRFTWAVCEPSTGEMLGEVTAVPDGNTAELSAWCLSGHNAAVVEAYGAVERFISGGLGFVVHHAANRPRA</sequence>
<gene>
    <name evidence="1" type="ORF">GCM10011410_18230</name>
</gene>